<proteinExistence type="predicted"/>
<gene>
    <name evidence="1" type="ORF">LOK49_LG02G03253</name>
</gene>
<dbReference type="EMBL" id="CM045760">
    <property type="protein sequence ID" value="KAI8026623.1"/>
    <property type="molecule type" value="Genomic_DNA"/>
</dbReference>
<keyword evidence="2" id="KW-1185">Reference proteome</keyword>
<accession>A0ACC0INJ7</accession>
<evidence type="ECO:0000313" key="2">
    <source>
        <dbReference type="Proteomes" id="UP001060215"/>
    </source>
</evidence>
<protein>
    <submittedName>
        <fullName evidence="1">Disease resistance protein SUMM2</fullName>
    </submittedName>
</protein>
<evidence type="ECO:0000313" key="1">
    <source>
        <dbReference type="EMBL" id="KAI8026623.1"/>
    </source>
</evidence>
<name>A0ACC0INJ7_9ERIC</name>
<organism evidence="1 2">
    <name type="scientific">Camellia lanceoleosa</name>
    <dbReference type="NCBI Taxonomy" id="1840588"/>
    <lineage>
        <taxon>Eukaryota</taxon>
        <taxon>Viridiplantae</taxon>
        <taxon>Streptophyta</taxon>
        <taxon>Embryophyta</taxon>
        <taxon>Tracheophyta</taxon>
        <taxon>Spermatophyta</taxon>
        <taxon>Magnoliopsida</taxon>
        <taxon>eudicotyledons</taxon>
        <taxon>Gunneridae</taxon>
        <taxon>Pentapetalae</taxon>
        <taxon>asterids</taxon>
        <taxon>Ericales</taxon>
        <taxon>Theaceae</taxon>
        <taxon>Camellia</taxon>
    </lineage>
</organism>
<comment type="caution">
    <text evidence="1">The sequence shown here is derived from an EMBL/GenBank/DDBJ whole genome shotgun (WGS) entry which is preliminary data.</text>
</comment>
<dbReference type="Proteomes" id="UP001060215">
    <property type="component" value="Chromosome 3"/>
</dbReference>
<sequence>MEFLVSICDIVKNLGEVTGKWFGYINSLNANSKIFKRKIEALSSQEDDIKTELSSAEQRSGKRRKKVVHDWLGDVPMLKGILEPSISNGCKLVLTTRSLEVCRKMECRAIKVELLMSKVEEHQIVLTPKVKEIVTKVAKECARLPFAITTIAGSMGGNFPNLEQLKVSSCKHVEDIIVEVEMSDQGHHQEDSNTITLQNFKRLQLLSLPRLKSIYKSIMVCESLQDIVVDKCHTLRRLPLSLHMDNGQASAPPALQHIWGDNEWWKSLD</sequence>
<reference evidence="1 2" key="1">
    <citation type="journal article" date="2022" name="Plant J.">
        <title>Chromosome-level genome of Camellia lanceoleosa provides a valuable resource for understanding genome evolution and self-incompatibility.</title>
        <authorList>
            <person name="Gong W."/>
            <person name="Xiao S."/>
            <person name="Wang L."/>
            <person name="Liao Z."/>
            <person name="Chang Y."/>
            <person name="Mo W."/>
            <person name="Hu G."/>
            <person name="Li W."/>
            <person name="Zhao G."/>
            <person name="Zhu H."/>
            <person name="Hu X."/>
            <person name="Ji K."/>
            <person name="Xiang X."/>
            <person name="Song Q."/>
            <person name="Yuan D."/>
            <person name="Jin S."/>
            <person name="Zhang L."/>
        </authorList>
    </citation>
    <scope>NUCLEOTIDE SEQUENCE [LARGE SCALE GENOMIC DNA]</scope>
    <source>
        <strain evidence="1">SQ_2022a</strain>
    </source>
</reference>